<comment type="caution">
    <text evidence="1">The sequence shown here is derived from an EMBL/GenBank/DDBJ whole genome shotgun (WGS) entry which is preliminary data.</text>
</comment>
<dbReference type="AlphaFoldDB" id="M3BY08"/>
<dbReference type="PATRIC" id="fig|1223523.3.peg.6173"/>
<organism evidence="1 2">
    <name type="scientific">Streptomyces mobaraensis (strain ATCC 29032 / DSM 40847 / JCM 4168 / NBRC 13819 / NCIMB 11159 / IPCR 16-22)</name>
    <dbReference type="NCBI Taxonomy" id="1223523"/>
    <lineage>
        <taxon>Bacteria</taxon>
        <taxon>Bacillati</taxon>
        <taxon>Actinomycetota</taxon>
        <taxon>Actinomycetes</taxon>
        <taxon>Kitasatosporales</taxon>
        <taxon>Streptomycetaceae</taxon>
        <taxon>Streptomyces</taxon>
    </lineage>
</organism>
<evidence type="ECO:0000313" key="1">
    <source>
        <dbReference type="EMBL" id="EME96655.1"/>
    </source>
</evidence>
<accession>M3BY08</accession>
<gene>
    <name evidence="1" type="ORF">H340_30408</name>
</gene>
<proteinExistence type="predicted"/>
<evidence type="ECO:0000313" key="2">
    <source>
        <dbReference type="Proteomes" id="UP000011740"/>
    </source>
</evidence>
<dbReference type="EMBL" id="AORZ01000187">
    <property type="protein sequence ID" value="EME96655.1"/>
    <property type="molecule type" value="Genomic_DNA"/>
</dbReference>
<dbReference type="eggNOG" id="ENOG50342RA">
    <property type="taxonomic scope" value="Bacteria"/>
</dbReference>
<name>M3BY08_STRM1</name>
<dbReference type="RefSeq" id="WP_004954993.1">
    <property type="nucleotide sequence ID" value="NZ_AORZ01000187.1"/>
</dbReference>
<protein>
    <submittedName>
        <fullName evidence="1">Uncharacterized protein</fullName>
    </submittedName>
</protein>
<sequence length="164" mass="16671">MRLSMKTAVIASTALLGLGAAAPAIAAQECAVKQSATAQYDCGQFGVLNISLEGSAENGVGSLYLSNDQHLFPVDIPADSTSTSLTLQRPDGSTVTFSGTSNPAIPANTKVTVGPLKAQVKAGDKLDSYIPAAGSPDVSARLSILGVNNTCKAVTKQTPGPFSF</sequence>
<dbReference type="Proteomes" id="UP000011740">
    <property type="component" value="Unassembled WGS sequence"/>
</dbReference>
<reference evidence="1 2" key="1">
    <citation type="journal article" date="2013" name="Genome Announc.">
        <title>Whole-Genome Shotgun Assembly and Analysis of the Genome of Streptomyces mobaraensis DSM 40847, a Strain for Industrial Production of Microbial Transglutaminase.</title>
        <authorList>
            <person name="Yang H."/>
            <person name="He T."/>
            <person name="Wu W."/>
            <person name="Zhu W."/>
            <person name="Lu B."/>
            <person name="Sun W."/>
        </authorList>
    </citation>
    <scope>NUCLEOTIDE SEQUENCE [LARGE SCALE GENOMIC DNA]</scope>
    <source>
        <strain evidence="1 2">DSM 40847</strain>
    </source>
</reference>